<proteinExistence type="predicted"/>
<protein>
    <submittedName>
        <fullName evidence="1">Uncharacterized protein</fullName>
    </submittedName>
</protein>
<dbReference type="AlphaFoldDB" id="A0A919CE96"/>
<dbReference type="Proteomes" id="UP000638353">
    <property type="component" value="Unassembled WGS sequence"/>
</dbReference>
<accession>A0A919CE96</accession>
<gene>
    <name evidence="1" type="ORF">GCM10010334_67550</name>
</gene>
<name>A0A919CE96_9ACTN</name>
<reference evidence="1" key="1">
    <citation type="journal article" date="2014" name="Int. J. Syst. Evol. Microbiol.">
        <title>Complete genome sequence of Corynebacterium casei LMG S-19264T (=DSM 44701T), isolated from a smear-ripened cheese.</title>
        <authorList>
            <consortium name="US DOE Joint Genome Institute (JGI-PGF)"/>
            <person name="Walter F."/>
            <person name="Albersmeier A."/>
            <person name="Kalinowski J."/>
            <person name="Ruckert C."/>
        </authorList>
    </citation>
    <scope>NUCLEOTIDE SEQUENCE</scope>
    <source>
        <strain evidence="1">JCM 4637</strain>
    </source>
</reference>
<dbReference type="EMBL" id="BMVC01000017">
    <property type="protein sequence ID" value="GHD11460.1"/>
    <property type="molecule type" value="Genomic_DNA"/>
</dbReference>
<organism evidence="1 2">
    <name type="scientific">Streptomyces finlayi</name>
    <dbReference type="NCBI Taxonomy" id="67296"/>
    <lineage>
        <taxon>Bacteria</taxon>
        <taxon>Bacillati</taxon>
        <taxon>Actinomycetota</taxon>
        <taxon>Actinomycetes</taxon>
        <taxon>Kitasatosporales</taxon>
        <taxon>Streptomycetaceae</taxon>
        <taxon>Streptomyces</taxon>
    </lineage>
</organism>
<reference evidence="1" key="2">
    <citation type="submission" date="2020-09" db="EMBL/GenBank/DDBJ databases">
        <authorList>
            <person name="Sun Q."/>
            <person name="Ohkuma M."/>
        </authorList>
    </citation>
    <scope>NUCLEOTIDE SEQUENCE</scope>
    <source>
        <strain evidence="1">JCM 4637</strain>
    </source>
</reference>
<evidence type="ECO:0000313" key="1">
    <source>
        <dbReference type="EMBL" id="GHD11460.1"/>
    </source>
</evidence>
<sequence>MKEGVLVTALLEPPQVVYRRYTAVMADTTIKVDPSTRDRLMVLARERGMTMRDLLTELAGATPTQEELRKRYEATKAYCETHFGVTLTDEEHDRAEQVWKDLEAGRPVDSL</sequence>
<evidence type="ECO:0000313" key="2">
    <source>
        <dbReference type="Proteomes" id="UP000638353"/>
    </source>
</evidence>
<comment type="caution">
    <text evidence="1">The sequence shown here is derived from an EMBL/GenBank/DDBJ whole genome shotgun (WGS) entry which is preliminary data.</text>
</comment>